<keyword evidence="5" id="KW-0547">Nucleotide-binding</keyword>
<comment type="subcellular location">
    <subcellularLocation>
        <location evidence="1">Cell membrane</location>
        <topology evidence="1">Multi-pass membrane protein</topology>
    </subcellularLocation>
</comment>
<feature type="compositionally biased region" description="Low complexity" evidence="10">
    <location>
        <begin position="619"/>
        <end position="630"/>
    </location>
</feature>
<dbReference type="Pfam" id="PF00664">
    <property type="entry name" value="ABC_membrane"/>
    <property type="match status" value="1"/>
</dbReference>
<organism evidence="14 15">
    <name type="scientific">Terracoccus luteus</name>
    <dbReference type="NCBI Taxonomy" id="53356"/>
    <lineage>
        <taxon>Bacteria</taxon>
        <taxon>Bacillati</taxon>
        <taxon>Actinomycetota</taxon>
        <taxon>Actinomycetes</taxon>
        <taxon>Micrococcales</taxon>
        <taxon>Intrasporangiaceae</taxon>
        <taxon>Terracoccus</taxon>
    </lineage>
</organism>
<protein>
    <submittedName>
        <fullName evidence="14">ATP-binding cassette subfamily B protein</fullName>
    </submittedName>
</protein>
<feature type="transmembrane region" description="Helical" evidence="11">
    <location>
        <begin position="163"/>
        <end position="192"/>
    </location>
</feature>
<reference evidence="14 15" key="1">
    <citation type="submission" date="2018-10" db="EMBL/GenBank/DDBJ databases">
        <title>Sequencing the genomes of 1000 actinobacteria strains.</title>
        <authorList>
            <person name="Klenk H.-P."/>
        </authorList>
    </citation>
    <scope>NUCLEOTIDE SEQUENCE [LARGE SCALE GENOMIC DNA]</scope>
    <source>
        <strain evidence="14 15">DSM 44267</strain>
    </source>
</reference>
<dbReference type="InterPro" id="IPR017871">
    <property type="entry name" value="ABC_transporter-like_CS"/>
</dbReference>
<dbReference type="PROSITE" id="PS50929">
    <property type="entry name" value="ABC_TM1F"/>
    <property type="match status" value="1"/>
</dbReference>
<dbReference type="EMBL" id="RBXT01000001">
    <property type="protein sequence ID" value="RKT78099.1"/>
    <property type="molecule type" value="Genomic_DNA"/>
</dbReference>
<dbReference type="InterPro" id="IPR003439">
    <property type="entry name" value="ABC_transporter-like_ATP-bd"/>
</dbReference>
<dbReference type="Proteomes" id="UP000278440">
    <property type="component" value="Unassembled WGS sequence"/>
</dbReference>
<evidence type="ECO:0000256" key="11">
    <source>
        <dbReference type="SAM" id="Phobius"/>
    </source>
</evidence>
<accession>A0A495XXE5</accession>
<dbReference type="SUPFAM" id="SSF52540">
    <property type="entry name" value="P-loop containing nucleoside triphosphate hydrolases"/>
    <property type="match status" value="1"/>
</dbReference>
<dbReference type="InterPro" id="IPR027417">
    <property type="entry name" value="P-loop_NTPase"/>
</dbReference>
<dbReference type="PANTHER" id="PTHR43394:SF1">
    <property type="entry name" value="ATP-BINDING CASSETTE SUB-FAMILY B MEMBER 10, MITOCHONDRIAL"/>
    <property type="match status" value="1"/>
</dbReference>
<evidence type="ECO:0000259" key="12">
    <source>
        <dbReference type="PROSITE" id="PS50893"/>
    </source>
</evidence>
<evidence type="ECO:0000256" key="2">
    <source>
        <dbReference type="ARBA" id="ARBA00022448"/>
    </source>
</evidence>
<dbReference type="InterPro" id="IPR036640">
    <property type="entry name" value="ABC1_TM_sf"/>
</dbReference>
<dbReference type="InterPro" id="IPR011527">
    <property type="entry name" value="ABC1_TM_dom"/>
</dbReference>
<keyword evidence="7 11" id="KW-1133">Transmembrane helix</keyword>
<proteinExistence type="inferred from homology"/>
<keyword evidence="4 11" id="KW-0812">Transmembrane</keyword>
<evidence type="ECO:0000313" key="14">
    <source>
        <dbReference type="EMBL" id="RKT78099.1"/>
    </source>
</evidence>
<comment type="caution">
    <text evidence="14">The sequence shown here is derived from an EMBL/GenBank/DDBJ whole genome shotgun (WGS) entry which is preliminary data.</text>
</comment>
<evidence type="ECO:0000256" key="5">
    <source>
        <dbReference type="ARBA" id="ARBA00022741"/>
    </source>
</evidence>
<feature type="transmembrane region" description="Helical" evidence="11">
    <location>
        <begin position="265"/>
        <end position="284"/>
    </location>
</feature>
<dbReference type="GO" id="GO:0005524">
    <property type="term" value="F:ATP binding"/>
    <property type="evidence" value="ECO:0007669"/>
    <property type="project" value="UniProtKB-KW"/>
</dbReference>
<dbReference type="PROSITE" id="PS00211">
    <property type="entry name" value="ABC_TRANSPORTER_1"/>
    <property type="match status" value="1"/>
</dbReference>
<dbReference type="CDD" id="cd18550">
    <property type="entry name" value="ABC_6TM_exporter_like"/>
    <property type="match status" value="1"/>
</dbReference>
<dbReference type="FunFam" id="3.40.50.300:FF:000299">
    <property type="entry name" value="ABC transporter ATP-binding protein/permease"/>
    <property type="match status" value="1"/>
</dbReference>
<feature type="transmembrane region" description="Helical" evidence="11">
    <location>
        <begin position="80"/>
        <end position="101"/>
    </location>
</feature>
<keyword evidence="6 14" id="KW-0067">ATP-binding</keyword>
<dbReference type="InterPro" id="IPR003593">
    <property type="entry name" value="AAA+_ATPase"/>
</dbReference>
<dbReference type="PROSITE" id="PS50893">
    <property type="entry name" value="ABC_TRANSPORTER_2"/>
    <property type="match status" value="1"/>
</dbReference>
<dbReference type="GO" id="GO:0016887">
    <property type="term" value="F:ATP hydrolysis activity"/>
    <property type="evidence" value="ECO:0007669"/>
    <property type="project" value="InterPro"/>
</dbReference>
<feature type="transmembrane region" description="Helical" evidence="11">
    <location>
        <begin position="39"/>
        <end position="60"/>
    </location>
</feature>
<dbReference type="PANTHER" id="PTHR43394">
    <property type="entry name" value="ATP-DEPENDENT PERMEASE MDL1, MITOCHONDRIAL"/>
    <property type="match status" value="1"/>
</dbReference>
<name>A0A495XXE5_9MICO</name>
<dbReference type="GO" id="GO:0005886">
    <property type="term" value="C:plasma membrane"/>
    <property type="evidence" value="ECO:0007669"/>
    <property type="project" value="UniProtKB-SubCell"/>
</dbReference>
<comment type="similarity">
    <text evidence="9">Belongs to the ABC transporter superfamily. Lipid exporter (TC 3.A.1.106) family.</text>
</comment>
<feature type="transmembrane region" description="Helical" evidence="11">
    <location>
        <begin position="290"/>
        <end position="311"/>
    </location>
</feature>
<keyword evidence="3" id="KW-1003">Cell membrane</keyword>
<evidence type="ECO:0000256" key="9">
    <source>
        <dbReference type="ARBA" id="ARBA00061644"/>
    </source>
</evidence>
<dbReference type="Gene3D" id="1.20.1560.10">
    <property type="entry name" value="ABC transporter type 1, transmembrane domain"/>
    <property type="match status" value="1"/>
</dbReference>
<sequence length="651" mass="69234">MQPWAAMRSMSRDAGVTAERLTPGLWRRVLSYAGPYRTAIIAFLTVTVVDSALVVAVPLLLKEIVDRGVIPRDTGVVVELALVVALIAVVDTVLTIVSRWYSSKIGEGLISDLRNQVFAHVLRQPVAFFTRAQTGSLVSRLNNDVIGAQQAFTSVLSNVVSNIVSVTLLVAAMLALSWQLTLGSLLLVPLFLVPARLMGRRLAGLASQQMKLNADMGTRMTERFNVAGALLVKLFGVPEREEAEYNERAARVRDVGVLISVNRSIFMAALTLVAALATAMVYGFGGAMAVTGTLTVGTLLALAALLGRLYAPLMALSNVRVDVMTALVSFQRVFEVLDLEPLVADRPDARPLPKGPLAVELDHVDFHYPSADEVSLASLEATATGDRRSGGPVLHDVTLRAEPGQLVALVGPSGAGKTTLTSLVARLYDPTAGSVRVGGLDLRDVLSASLRERVGVVTQEAHLFHDTIRANLLYARPDATEADIEAALDAAQIRGLVDELPEGLDTVVGDRGHRLSGGEKQRLAIARILLKAPDVVVLDEATAHLDSESESAVQRALDAALHGRTSIVIAHRLSTIRQADLIVVLEHGRVIETGRHADLLRRGGLYALLHATQFDTRPDGSAASASGAPDLDGDAAADDDLGLDVAPAGRP</sequence>
<evidence type="ECO:0000256" key="8">
    <source>
        <dbReference type="ARBA" id="ARBA00023136"/>
    </source>
</evidence>
<evidence type="ECO:0000256" key="4">
    <source>
        <dbReference type="ARBA" id="ARBA00022692"/>
    </source>
</evidence>
<dbReference type="InterPro" id="IPR039421">
    <property type="entry name" value="Type_1_exporter"/>
</dbReference>
<dbReference type="OrthoDB" id="9806127at2"/>
<feature type="domain" description="ABC transmembrane type-1" evidence="13">
    <location>
        <begin position="41"/>
        <end position="325"/>
    </location>
</feature>
<gene>
    <name evidence="14" type="ORF">DFJ68_1536</name>
</gene>
<feature type="domain" description="ABC transporter" evidence="12">
    <location>
        <begin position="374"/>
        <end position="612"/>
    </location>
</feature>
<evidence type="ECO:0000256" key="3">
    <source>
        <dbReference type="ARBA" id="ARBA00022475"/>
    </source>
</evidence>
<feature type="compositionally biased region" description="Acidic residues" evidence="10">
    <location>
        <begin position="631"/>
        <end position="642"/>
    </location>
</feature>
<evidence type="ECO:0000259" key="13">
    <source>
        <dbReference type="PROSITE" id="PS50929"/>
    </source>
</evidence>
<dbReference type="SMART" id="SM00382">
    <property type="entry name" value="AAA"/>
    <property type="match status" value="1"/>
</dbReference>
<evidence type="ECO:0000256" key="1">
    <source>
        <dbReference type="ARBA" id="ARBA00004651"/>
    </source>
</evidence>
<dbReference type="SUPFAM" id="SSF90123">
    <property type="entry name" value="ABC transporter transmembrane region"/>
    <property type="match status" value="1"/>
</dbReference>
<evidence type="ECO:0000256" key="7">
    <source>
        <dbReference type="ARBA" id="ARBA00022989"/>
    </source>
</evidence>
<keyword evidence="15" id="KW-1185">Reference proteome</keyword>
<dbReference type="Pfam" id="PF00005">
    <property type="entry name" value="ABC_tran"/>
    <property type="match status" value="1"/>
</dbReference>
<dbReference type="Gene3D" id="3.40.50.300">
    <property type="entry name" value="P-loop containing nucleotide triphosphate hydrolases"/>
    <property type="match status" value="1"/>
</dbReference>
<evidence type="ECO:0000313" key="15">
    <source>
        <dbReference type="Proteomes" id="UP000278440"/>
    </source>
</evidence>
<evidence type="ECO:0000256" key="10">
    <source>
        <dbReference type="SAM" id="MobiDB-lite"/>
    </source>
</evidence>
<evidence type="ECO:0000256" key="6">
    <source>
        <dbReference type="ARBA" id="ARBA00022840"/>
    </source>
</evidence>
<keyword evidence="8 11" id="KW-0472">Membrane</keyword>
<keyword evidence="2" id="KW-0813">Transport</keyword>
<dbReference type="AlphaFoldDB" id="A0A495XXE5"/>
<dbReference type="GO" id="GO:0015421">
    <property type="term" value="F:ABC-type oligopeptide transporter activity"/>
    <property type="evidence" value="ECO:0007669"/>
    <property type="project" value="TreeGrafter"/>
</dbReference>
<feature type="region of interest" description="Disordered" evidence="10">
    <location>
        <begin position="617"/>
        <end position="651"/>
    </location>
</feature>